<dbReference type="AlphaFoldDB" id="A0A0U3B2Y8"/>
<keyword evidence="2" id="KW-1185">Reference proteome</keyword>
<dbReference type="InterPro" id="IPR007420">
    <property type="entry name" value="DUF465"/>
</dbReference>
<dbReference type="Proteomes" id="UP000068447">
    <property type="component" value="Chromosome"/>
</dbReference>
<dbReference type="OrthoDB" id="1263265at2"/>
<sequence length="81" mass="9941">MPLEKHPLQNEFPQHQSRIQQLHASNDNFARLSDKYHQLDKEIFEIEQQKLINDENYLEQLKLRRLQLKDQLYHMLDKDLT</sequence>
<dbReference type="STRING" id="1526571.AT746_15020"/>
<dbReference type="EMBL" id="CP013650">
    <property type="protein sequence ID" value="ALS99440.1"/>
    <property type="molecule type" value="Genomic_DNA"/>
</dbReference>
<protein>
    <recommendedName>
        <fullName evidence="3">GTP-binding protein</fullName>
    </recommendedName>
</protein>
<dbReference type="KEGG" id="lal:AT746_15020"/>
<accession>A0A0U3B2Y8</accession>
<evidence type="ECO:0000313" key="2">
    <source>
        <dbReference type="Proteomes" id="UP000068447"/>
    </source>
</evidence>
<dbReference type="Gene3D" id="6.10.280.50">
    <property type="match status" value="1"/>
</dbReference>
<dbReference type="Pfam" id="PF04325">
    <property type="entry name" value="DUF465"/>
    <property type="match status" value="1"/>
</dbReference>
<dbReference type="InterPro" id="IPR038444">
    <property type="entry name" value="DUF465_sf"/>
</dbReference>
<proteinExistence type="predicted"/>
<dbReference type="RefSeq" id="WP_062481790.1">
    <property type="nucleotide sequence ID" value="NZ_CP013650.1"/>
</dbReference>
<reference evidence="1 2" key="1">
    <citation type="submission" date="2015-12" db="EMBL/GenBank/DDBJ databases">
        <title>Complete genome of Lacimicrobium alkaliphilum KCTC 32984.</title>
        <authorList>
            <person name="Kim S.-G."/>
            <person name="Lee Y.-J."/>
        </authorList>
    </citation>
    <scope>NUCLEOTIDE SEQUENCE [LARGE SCALE GENOMIC DNA]</scope>
    <source>
        <strain evidence="1 2">YelD216</strain>
    </source>
</reference>
<organism evidence="1 2">
    <name type="scientific">Lacimicrobium alkaliphilum</name>
    <dbReference type="NCBI Taxonomy" id="1526571"/>
    <lineage>
        <taxon>Bacteria</taxon>
        <taxon>Pseudomonadati</taxon>
        <taxon>Pseudomonadota</taxon>
        <taxon>Gammaproteobacteria</taxon>
        <taxon>Alteromonadales</taxon>
        <taxon>Alteromonadaceae</taxon>
        <taxon>Lacimicrobium</taxon>
    </lineage>
</organism>
<name>A0A0U3B2Y8_9ALTE</name>
<evidence type="ECO:0000313" key="1">
    <source>
        <dbReference type="EMBL" id="ALS99440.1"/>
    </source>
</evidence>
<gene>
    <name evidence="1" type="ORF">AT746_15020</name>
</gene>
<evidence type="ECO:0008006" key="3">
    <source>
        <dbReference type="Google" id="ProtNLM"/>
    </source>
</evidence>